<organism evidence="2 3">
    <name type="scientific">Paralvinella palmiformis</name>
    <dbReference type="NCBI Taxonomy" id="53620"/>
    <lineage>
        <taxon>Eukaryota</taxon>
        <taxon>Metazoa</taxon>
        <taxon>Spiralia</taxon>
        <taxon>Lophotrochozoa</taxon>
        <taxon>Annelida</taxon>
        <taxon>Polychaeta</taxon>
        <taxon>Sedentaria</taxon>
        <taxon>Canalipalpata</taxon>
        <taxon>Terebellida</taxon>
        <taxon>Terebelliformia</taxon>
        <taxon>Alvinellidae</taxon>
        <taxon>Paralvinella</taxon>
    </lineage>
</organism>
<keyword evidence="1" id="KW-0472">Membrane</keyword>
<keyword evidence="1" id="KW-0812">Transmembrane</keyword>
<feature type="non-terminal residue" evidence="2">
    <location>
        <position position="1"/>
    </location>
</feature>
<evidence type="ECO:0000313" key="2">
    <source>
        <dbReference type="EMBL" id="KAK2161491.1"/>
    </source>
</evidence>
<reference evidence="2" key="1">
    <citation type="journal article" date="2023" name="Mol. Biol. Evol.">
        <title>Third-Generation Sequencing Reveals the Adaptive Role of the Epigenome in Three Deep-Sea Polychaetes.</title>
        <authorList>
            <person name="Perez M."/>
            <person name="Aroh O."/>
            <person name="Sun Y."/>
            <person name="Lan Y."/>
            <person name="Juniper S.K."/>
            <person name="Young C.R."/>
            <person name="Angers B."/>
            <person name="Qian P.Y."/>
        </authorList>
    </citation>
    <scope>NUCLEOTIDE SEQUENCE</scope>
    <source>
        <strain evidence="2">P08H-3</strain>
    </source>
</reference>
<dbReference type="Proteomes" id="UP001208570">
    <property type="component" value="Unassembled WGS sequence"/>
</dbReference>
<protein>
    <submittedName>
        <fullName evidence="2">Uncharacterized protein</fullName>
    </submittedName>
</protein>
<dbReference type="EMBL" id="JAODUP010000115">
    <property type="protein sequence ID" value="KAK2161491.1"/>
    <property type="molecule type" value="Genomic_DNA"/>
</dbReference>
<gene>
    <name evidence="2" type="ORF">LSH36_115g00024</name>
</gene>
<evidence type="ECO:0000313" key="3">
    <source>
        <dbReference type="Proteomes" id="UP001208570"/>
    </source>
</evidence>
<name>A0AAD9JYC9_9ANNE</name>
<evidence type="ECO:0000256" key="1">
    <source>
        <dbReference type="SAM" id="Phobius"/>
    </source>
</evidence>
<sequence length="55" mass="6696">MVFFQQLRLILWKNVIFRKRNPGLLFLELIWPILIFVTLAFIRLSTPPEEQHQCK</sequence>
<comment type="caution">
    <text evidence="2">The sequence shown here is derived from an EMBL/GenBank/DDBJ whole genome shotgun (WGS) entry which is preliminary data.</text>
</comment>
<proteinExistence type="predicted"/>
<keyword evidence="3" id="KW-1185">Reference proteome</keyword>
<accession>A0AAD9JYC9</accession>
<dbReference type="AlphaFoldDB" id="A0AAD9JYC9"/>
<feature type="transmembrane region" description="Helical" evidence="1">
    <location>
        <begin position="21"/>
        <end position="42"/>
    </location>
</feature>
<keyword evidence="1" id="KW-1133">Transmembrane helix</keyword>